<dbReference type="Pfam" id="PF16259">
    <property type="entry name" value="DUF4913"/>
    <property type="match status" value="1"/>
</dbReference>
<feature type="region of interest" description="Disordered" evidence="1">
    <location>
        <begin position="28"/>
        <end position="53"/>
    </location>
</feature>
<feature type="compositionally biased region" description="Basic and acidic residues" evidence="1">
    <location>
        <begin position="165"/>
        <end position="184"/>
    </location>
</feature>
<comment type="caution">
    <text evidence="2">The sequence shown here is derived from an EMBL/GenBank/DDBJ whole genome shotgun (WGS) entry which is preliminary data.</text>
</comment>
<gene>
    <name evidence="2" type="ORF">GCM10022226_78460</name>
</gene>
<evidence type="ECO:0000313" key="3">
    <source>
        <dbReference type="Proteomes" id="UP001500888"/>
    </source>
</evidence>
<evidence type="ECO:0000313" key="2">
    <source>
        <dbReference type="EMBL" id="GAA3843777.1"/>
    </source>
</evidence>
<proteinExistence type="predicted"/>
<sequence length="184" mass="20728">MTPESLERELADLSARLAHLEAELRAQQRHLDELDQLDPDPGGHAEPQQNAAPQEGAGPIFLLLLEEPLYQQEMELLAMWVQQVLIPVYVAEPTPTMPWCPRWWKHPTALARLHALWLAWQERTDPEAGGFTGPADWHRDYLDSTLAVLRAPDGPFSGCSTDPRGGGHRDERPAPTDRYLDDDS</sequence>
<keyword evidence="3" id="KW-1185">Reference proteome</keyword>
<dbReference type="RefSeq" id="WP_344952767.1">
    <property type="nucleotide sequence ID" value="NZ_BAAAZR010000059.1"/>
</dbReference>
<accession>A0ABP7JFB4</accession>
<evidence type="ECO:0000256" key="1">
    <source>
        <dbReference type="SAM" id="MobiDB-lite"/>
    </source>
</evidence>
<dbReference type="InterPro" id="IPR032584">
    <property type="entry name" value="DUF4913"/>
</dbReference>
<feature type="region of interest" description="Disordered" evidence="1">
    <location>
        <begin position="153"/>
        <end position="184"/>
    </location>
</feature>
<name>A0ABP7JFB4_9ACTN</name>
<protein>
    <submittedName>
        <fullName evidence="2">DUF4913 domain-containing protein</fullName>
    </submittedName>
</protein>
<reference evidence="3" key="1">
    <citation type="journal article" date="2019" name="Int. J. Syst. Evol. Microbiol.">
        <title>The Global Catalogue of Microorganisms (GCM) 10K type strain sequencing project: providing services to taxonomists for standard genome sequencing and annotation.</title>
        <authorList>
            <consortium name="The Broad Institute Genomics Platform"/>
            <consortium name="The Broad Institute Genome Sequencing Center for Infectious Disease"/>
            <person name="Wu L."/>
            <person name="Ma J."/>
        </authorList>
    </citation>
    <scope>NUCLEOTIDE SEQUENCE [LARGE SCALE GENOMIC DNA]</scope>
    <source>
        <strain evidence="3">JCM 16908</strain>
    </source>
</reference>
<dbReference type="Proteomes" id="UP001500888">
    <property type="component" value="Unassembled WGS sequence"/>
</dbReference>
<organism evidence="2 3">
    <name type="scientific">Sphaerisporangium flaviroseum</name>
    <dbReference type="NCBI Taxonomy" id="509199"/>
    <lineage>
        <taxon>Bacteria</taxon>
        <taxon>Bacillati</taxon>
        <taxon>Actinomycetota</taxon>
        <taxon>Actinomycetes</taxon>
        <taxon>Streptosporangiales</taxon>
        <taxon>Streptosporangiaceae</taxon>
        <taxon>Sphaerisporangium</taxon>
    </lineage>
</organism>
<dbReference type="EMBL" id="BAAAZR010000059">
    <property type="protein sequence ID" value="GAA3843777.1"/>
    <property type="molecule type" value="Genomic_DNA"/>
</dbReference>